<sequence length="184" mass="21013">MDIEFGNWKAARPRVHLMIIFLFITTDLVNLIRYILYLLPSRNLYRAYGINAYIIFTCVGIVFFAGVSAPLIYWPYAHGKEMSPGSRRNALCLGIIISFLVHGLPMAWLELWLVTTFGWRDILQAVSLFLTLLCFIIGFLVTWMAYSWKLSKVLQIRYGNAAPSQSAVPAAQLARRSLSQAYRI</sequence>
<dbReference type="RefSeq" id="XP_010698800.1">
    <property type="nucleotide sequence ID" value="XM_010700498.1"/>
</dbReference>
<dbReference type="EMBL" id="CP009390">
    <property type="protein sequence ID" value="AIN98093.1"/>
    <property type="molecule type" value="Genomic_DNA"/>
</dbReference>
<evidence type="ECO:0000256" key="1">
    <source>
        <dbReference type="SAM" id="Phobius"/>
    </source>
</evidence>
<dbReference type="VEuPathDB" id="TriTrypDB:LPAL13_210005900"/>
<name>A0A088RQ53_LEIPA</name>
<accession>A0A088RQ53</accession>
<evidence type="ECO:0000313" key="3">
    <source>
        <dbReference type="Proteomes" id="UP000063063"/>
    </source>
</evidence>
<feature type="transmembrane region" description="Helical" evidence="1">
    <location>
        <begin position="88"/>
        <end position="108"/>
    </location>
</feature>
<protein>
    <submittedName>
        <fullName evidence="2">Uncharacterized protein</fullName>
    </submittedName>
</protein>
<dbReference type="VEuPathDB" id="TriTrypDB:LPMP_210120"/>
<keyword evidence="1" id="KW-0472">Membrane</keyword>
<organism evidence="2 3">
    <name type="scientific">Leishmania panamensis</name>
    <dbReference type="NCBI Taxonomy" id="5679"/>
    <lineage>
        <taxon>Eukaryota</taxon>
        <taxon>Discoba</taxon>
        <taxon>Euglenozoa</taxon>
        <taxon>Kinetoplastea</taxon>
        <taxon>Metakinetoplastina</taxon>
        <taxon>Trypanosomatida</taxon>
        <taxon>Trypanosomatidae</taxon>
        <taxon>Leishmaniinae</taxon>
        <taxon>Leishmania</taxon>
        <taxon>Leishmania guyanensis species complex</taxon>
    </lineage>
</organism>
<feature type="transmembrane region" description="Helical" evidence="1">
    <location>
        <begin position="15"/>
        <end position="36"/>
    </location>
</feature>
<keyword evidence="1" id="KW-1133">Transmembrane helix</keyword>
<feature type="transmembrane region" description="Helical" evidence="1">
    <location>
        <begin position="48"/>
        <end position="76"/>
    </location>
</feature>
<dbReference type="AlphaFoldDB" id="A0A088RQ53"/>
<reference evidence="2 3" key="1">
    <citation type="journal article" date="2015" name="Sci. Rep.">
        <title>The genome of Leishmania panamensis: insights into genomics of the L. (Viannia) subgenus.</title>
        <authorList>
            <person name="Llanes A."/>
            <person name="Restrepo C.M."/>
            <person name="Vecchio G.D."/>
            <person name="Anguizola F.J."/>
            <person name="Lleonart R."/>
        </authorList>
    </citation>
    <scope>NUCLEOTIDE SEQUENCE [LARGE SCALE GENOMIC DNA]</scope>
    <source>
        <strain evidence="2 3">MHOM/PA/94/PSC-1</strain>
    </source>
</reference>
<dbReference type="eggNOG" id="ENOG502S4W4">
    <property type="taxonomic scope" value="Eukaryota"/>
</dbReference>
<keyword evidence="1" id="KW-0812">Transmembrane</keyword>
<evidence type="ECO:0000313" key="2">
    <source>
        <dbReference type="EMBL" id="AIN98093.1"/>
    </source>
</evidence>
<proteinExistence type="predicted"/>
<keyword evidence="3" id="KW-1185">Reference proteome</keyword>
<dbReference type="GeneID" id="22574834"/>
<gene>
    <name evidence="2" type="ORF">LPMP_210120</name>
</gene>
<dbReference type="Proteomes" id="UP000063063">
    <property type="component" value="Chromosome 21"/>
</dbReference>
<dbReference type="KEGG" id="lpan:LPMP_210120"/>
<feature type="transmembrane region" description="Helical" evidence="1">
    <location>
        <begin position="128"/>
        <end position="148"/>
    </location>
</feature>
<dbReference type="OrthoDB" id="242141at2759"/>